<feature type="domain" description="Protein kinase" evidence="5">
    <location>
        <begin position="86"/>
        <end position="363"/>
    </location>
</feature>
<evidence type="ECO:0000313" key="7">
    <source>
        <dbReference type="Proteomes" id="UP000291562"/>
    </source>
</evidence>
<accession>A0A411HKV2</accession>
<dbReference type="Gene3D" id="1.10.510.10">
    <property type="entry name" value="Transferase(Phosphotransferase) domain 1"/>
    <property type="match status" value="1"/>
</dbReference>
<evidence type="ECO:0000256" key="4">
    <source>
        <dbReference type="SAM" id="Phobius"/>
    </source>
</evidence>
<keyword evidence="1" id="KW-0677">Repeat</keyword>
<dbReference type="SMART" id="SM00028">
    <property type="entry name" value="TPR"/>
    <property type="match status" value="10"/>
</dbReference>
<keyword evidence="4" id="KW-1133">Transmembrane helix</keyword>
<gene>
    <name evidence="6" type="ORF">ELE36_12595</name>
</gene>
<feature type="transmembrane region" description="Helical" evidence="4">
    <location>
        <begin position="381"/>
        <end position="403"/>
    </location>
</feature>
<dbReference type="PANTHER" id="PTHR45641">
    <property type="entry name" value="TETRATRICOPEPTIDE REPEAT PROTEIN (AFU_ORTHOLOGUE AFUA_6G03870)"/>
    <property type="match status" value="1"/>
</dbReference>
<dbReference type="PROSITE" id="PS50005">
    <property type="entry name" value="TPR"/>
    <property type="match status" value="1"/>
</dbReference>
<dbReference type="InterPro" id="IPR019734">
    <property type="entry name" value="TPR_rpt"/>
</dbReference>
<dbReference type="SUPFAM" id="SSF48452">
    <property type="entry name" value="TPR-like"/>
    <property type="match status" value="4"/>
</dbReference>
<dbReference type="SUPFAM" id="SSF56112">
    <property type="entry name" value="Protein kinase-like (PK-like)"/>
    <property type="match status" value="1"/>
</dbReference>
<keyword evidence="4" id="KW-0472">Membrane</keyword>
<name>A0A411HKV2_9GAMM</name>
<dbReference type="OrthoDB" id="9801841at2"/>
<proteinExistence type="predicted"/>
<keyword evidence="4" id="KW-0812">Transmembrane</keyword>
<organism evidence="6 7">
    <name type="scientific">Pseudolysobacter antarcticus</name>
    <dbReference type="NCBI Taxonomy" id="2511995"/>
    <lineage>
        <taxon>Bacteria</taxon>
        <taxon>Pseudomonadati</taxon>
        <taxon>Pseudomonadota</taxon>
        <taxon>Gammaproteobacteria</taxon>
        <taxon>Lysobacterales</taxon>
        <taxon>Rhodanobacteraceae</taxon>
        <taxon>Pseudolysobacter</taxon>
    </lineage>
</organism>
<keyword evidence="2 3" id="KW-0802">TPR repeat</keyword>
<dbReference type="AlphaFoldDB" id="A0A411HKV2"/>
<dbReference type="InterPro" id="IPR000719">
    <property type="entry name" value="Prot_kinase_dom"/>
</dbReference>
<dbReference type="PROSITE" id="PS50011">
    <property type="entry name" value="PROTEIN_KINASE_DOM"/>
    <property type="match status" value="1"/>
</dbReference>
<dbReference type="Gene3D" id="3.30.200.20">
    <property type="entry name" value="Phosphorylase Kinase, domain 1"/>
    <property type="match status" value="1"/>
</dbReference>
<keyword evidence="7" id="KW-1185">Reference proteome</keyword>
<keyword evidence="6" id="KW-0808">Transferase</keyword>
<dbReference type="InterPro" id="IPR008271">
    <property type="entry name" value="Ser/Thr_kinase_AS"/>
</dbReference>
<dbReference type="Proteomes" id="UP000291562">
    <property type="component" value="Chromosome"/>
</dbReference>
<dbReference type="PANTHER" id="PTHR45641:SF19">
    <property type="entry name" value="NEPHROCYSTIN-3"/>
    <property type="match status" value="1"/>
</dbReference>
<evidence type="ECO:0000259" key="5">
    <source>
        <dbReference type="PROSITE" id="PS50011"/>
    </source>
</evidence>
<dbReference type="SMART" id="SM00220">
    <property type="entry name" value="S_TKc"/>
    <property type="match status" value="1"/>
</dbReference>
<dbReference type="Pfam" id="PF00069">
    <property type="entry name" value="Pkinase"/>
    <property type="match status" value="1"/>
</dbReference>
<dbReference type="PROSITE" id="PS00108">
    <property type="entry name" value="PROTEIN_KINASE_ST"/>
    <property type="match status" value="1"/>
</dbReference>
<dbReference type="CDD" id="cd14014">
    <property type="entry name" value="STKc_PknB_like"/>
    <property type="match status" value="1"/>
</dbReference>
<dbReference type="InterPro" id="IPR011009">
    <property type="entry name" value="Kinase-like_dom_sf"/>
</dbReference>
<dbReference type="EMBL" id="CP035704">
    <property type="protein sequence ID" value="QBB71123.1"/>
    <property type="molecule type" value="Genomic_DNA"/>
</dbReference>
<evidence type="ECO:0000256" key="1">
    <source>
        <dbReference type="ARBA" id="ARBA00022737"/>
    </source>
</evidence>
<dbReference type="Pfam" id="PF13424">
    <property type="entry name" value="TPR_12"/>
    <property type="match status" value="3"/>
</dbReference>
<sequence>MNLDLKRRAFVVLREILDQPLESQTEWLEQRCGYEPELHAEVLKLLATQHGAPILDRPALALAATLTPSDDDSLDELPVDTAIGAWRVQRTLGRGGMGAVFLVERSGTDFVQHGALKLIRRGMDSSDILQRFRRERQILARLQHANIARLLDGGLSANGQPYLVMEYVEGQPLMAWAEQTQADLTQRLDLLRKLCDAIAYAHRQLIVHRDIKPGNVLVDASGEPKLLDFGVAKVLEDTEQDEQTTAASRFLTRAYAAPEQIRGEAISTATDIHALGVLLFELLSGARFHGNTHATAGRPVLRLMQARLQVGANGPESITPKSLRGDLGIIVARACDDEPARRYATVEAFADDIRRWQGNHPIEARADSSSYRLSRFVRRHAIASFAGVLALSAIIAGGSIALWQAHRAESEAALALASQRFLTSVFDASAPDRAAGARITARDLLDQGAARAQTELADQPRLQASMLQTLGILYRQLGQFEHAATLLTQARALAASSGQSDAAERARGALELAIVQRETGKYDEAQTLLDESQKLSRDDAQKSAVYAERALLDEKQGKLKQALEDTRIAATLDAARGAQGAADSARDQHLQALMLSRLGDYNGASAAFIDAIARATAALGPEHSSVAQMHNDYATQLMTQMRSKEAEVEVRLALDARQKRLGENHPAIAETLQLLGGTLRQQGRLDEAETALNHALEIQRQALGAQHPDTANTLNSLGLLAMSQQHFVIAEARLGESFAIFRTNHLETTPPAITISNNWGVVLMRLGRYDQAEPLMRNALDKHRAQVGDEHPLVMSDLNALSQLARRRGNTLEAVEHARKAMAIAEAKLGKSRDVESIRNTLASALLANGQTQAAQETYQQALDALHALNADNDPRYAQALFGLAKTNLALGKTDQAQLLAQQVLQLRCEHFASDNGGLAATQALLARIAYAQGNRIDAQAAHSEAQVLLAAWQEPDPEVAQEIKAALR</sequence>
<feature type="repeat" description="TPR" evidence="3">
    <location>
        <begin position="464"/>
        <end position="497"/>
    </location>
</feature>
<dbReference type="GO" id="GO:0005524">
    <property type="term" value="F:ATP binding"/>
    <property type="evidence" value="ECO:0007669"/>
    <property type="project" value="InterPro"/>
</dbReference>
<dbReference type="Pfam" id="PF13374">
    <property type="entry name" value="TPR_10"/>
    <property type="match status" value="1"/>
</dbReference>
<dbReference type="RefSeq" id="WP_129833822.1">
    <property type="nucleotide sequence ID" value="NZ_CP035704.1"/>
</dbReference>
<evidence type="ECO:0000256" key="3">
    <source>
        <dbReference type="PROSITE-ProRule" id="PRU00339"/>
    </source>
</evidence>
<reference evidence="6 7" key="1">
    <citation type="submission" date="2019-01" db="EMBL/GenBank/DDBJ databases">
        <title>Pseudolysobacter antarctica gen. nov., sp. nov., isolated from Fildes Peninsula, Antarctica.</title>
        <authorList>
            <person name="Wei Z."/>
            <person name="Peng F."/>
        </authorList>
    </citation>
    <scope>NUCLEOTIDE SEQUENCE [LARGE SCALE GENOMIC DNA]</scope>
    <source>
        <strain evidence="6 7">AQ6-296</strain>
    </source>
</reference>
<evidence type="ECO:0000313" key="6">
    <source>
        <dbReference type="EMBL" id="QBB71123.1"/>
    </source>
</evidence>
<keyword evidence="6" id="KW-0418">Kinase</keyword>
<dbReference type="GO" id="GO:0004672">
    <property type="term" value="F:protein kinase activity"/>
    <property type="evidence" value="ECO:0007669"/>
    <property type="project" value="InterPro"/>
</dbReference>
<protein>
    <submittedName>
        <fullName evidence="6">Serine/threonine-protein kinase</fullName>
    </submittedName>
</protein>
<evidence type="ECO:0000256" key="2">
    <source>
        <dbReference type="ARBA" id="ARBA00022803"/>
    </source>
</evidence>
<dbReference type="KEGG" id="xbc:ELE36_12595"/>
<dbReference type="InterPro" id="IPR011990">
    <property type="entry name" value="TPR-like_helical_dom_sf"/>
</dbReference>
<dbReference type="Gene3D" id="1.25.40.10">
    <property type="entry name" value="Tetratricopeptide repeat domain"/>
    <property type="match status" value="3"/>
</dbReference>